<dbReference type="AlphaFoldDB" id="A0A2U1F6R6"/>
<dbReference type="SMART" id="SM00943">
    <property type="entry name" value="Prim-Pol"/>
    <property type="match status" value="1"/>
</dbReference>
<dbReference type="Pfam" id="PF09250">
    <property type="entry name" value="Prim-Pol"/>
    <property type="match status" value="1"/>
</dbReference>
<reference evidence="3 4" key="1">
    <citation type="submission" date="2018-04" db="EMBL/GenBank/DDBJ databases">
        <title>Genomic Encyclopedia of Type Strains, Phase IV (KMG-IV): sequencing the most valuable type-strain genomes for metagenomic binning, comparative biology and taxonomic classification.</title>
        <authorList>
            <person name="Goeker M."/>
        </authorList>
    </citation>
    <scope>NUCLEOTIDE SEQUENCE [LARGE SCALE GENOMIC DNA]</scope>
    <source>
        <strain evidence="3 4">DSM 45771</strain>
    </source>
</reference>
<sequence>MSSLRRDGPVAIPDEVANADIGTLGIALALAAAGHKVLPVRAGTKNPGSVVGAGYPAKASGDPHQLAEWFAGTDHGAALLTGARDLVVIDVDNPKAFAEGAPALAVAVLGSLAAPFQSTRRSVPGRGHYVFTAPPGRRFGLSAGALPGCDVRAGNGVIMVAGRHPDPDGWYRWQRTGPIPELPAAVAAVLPDAGETAEASSAAAVAAFCAEHTTPARSPGGFAAVVRGFQREVAAGGSRHTAAVTACCWAAREALADAYPAADAFAALAEVFVAAMADGAGGSRRVLDAAGARAEHAGIVQWAVAQALEVARDACIARLQRHDGKPSPAELFAGVWTGTSPSRTRPEIAQAGGGVAATPPSGADPGSDDGEGASVVETAGRGESGAAVPRGLDESFWSARPVLANIRQAAHARNRSAEVVLLSVLARLASLQHHETRVDTGLGPASLNMMVCAVGPSGAGKTSGIAIARDLIEAPVEIHGLRGDGYRDGIPLGSGEGLPELYMGMTAERHPTATNEDGSPKLVKRRGQVRFNVFAHVDEGEQMFRLAERSGSTLMPTLRSAWVAETIGQANASEETTRIIPAGRYSLGLVVGLQPTKAGPLFDDAAGGTPQRFLFASTSDPTIPKDVVEFPGLITSMLPPCSQTITMDDTIRARLRAEDRAVNTGELVRADLNAHQPLHLVKVSALLALLDGRAHVTEEDWGLARQVWESSCQVRETVLAEVKHAAAQEHARHAHRKVVEQRLIREDEISARDARLAKIEAAATVTVARRVWKHGGCRRRDLDRATSSRYRAEYGSELTEVAIERAIERGFIDPKGDDGYVPGAVRPEGA</sequence>
<dbReference type="RefSeq" id="WP_165825787.1">
    <property type="nucleotide sequence ID" value="NZ_QEKW01000010.1"/>
</dbReference>
<dbReference type="Proteomes" id="UP000245639">
    <property type="component" value="Unassembled WGS sequence"/>
</dbReference>
<dbReference type="SUPFAM" id="SSF56747">
    <property type="entry name" value="Prim-pol domain"/>
    <property type="match status" value="1"/>
</dbReference>
<name>A0A2U1F6R6_9PSEU</name>
<proteinExistence type="predicted"/>
<feature type="region of interest" description="Disordered" evidence="1">
    <location>
        <begin position="337"/>
        <end position="389"/>
    </location>
</feature>
<accession>A0A2U1F6R6</accession>
<keyword evidence="4" id="KW-1185">Reference proteome</keyword>
<gene>
    <name evidence="3" type="ORF">C8D89_11011</name>
</gene>
<organism evidence="3 4">
    <name type="scientific">Actinomycetospora cinnamomea</name>
    <dbReference type="NCBI Taxonomy" id="663609"/>
    <lineage>
        <taxon>Bacteria</taxon>
        <taxon>Bacillati</taxon>
        <taxon>Actinomycetota</taxon>
        <taxon>Actinomycetes</taxon>
        <taxon>Pseudonocardiales</taxon>
        <taxon>Pseudonocardiaceae</taxon>
        <taxon>Actinomycetospora</taxon>
    </lineage>
</organism>
<protein>
    <submittedName>
        <fullName evidence="3">Bifunctional DNA primase/polymerase-like protein</fullName>
    </submittedName>
</protein>
<dbReference type="EMBL" id="QEKW01000010">
    <property type="protein sequence ID" value="PVZ07858.1"/>
    <property type="molecule type" value="Genomic_DNA"/>
</dbReference>
<dbReference type="InterPro" id="IPR015330">
    <property type="entry name" value="DNA_primase/pol_bifunc_N"/>
</dbReference>
<evidence type="ECO:0000256" key="1">
    <source>
        <dbReference type="SAM" id="MobiDB-lite"/>
    </source>
</evidence>
<evidence type="ECO:0000313" key="4">
    <source>
        <dbReference type="Proteomes" id="UP000245639"/>
    </source>
</evidence>
<evidence type="ECO:0000259" key="2">
    <source>
        <dbReference type="SMART" id="SM00943"/>
    </source>
</evidence>
<evidence type="ECO:0000313" key="3">
    <source>
        <dbReference type="EMBL" id="PVZ07858.1"/>
    </source>
</evidence>
<comment type="caution">
    <text evidence="3">The sequence shown here is derived from an EMBL/GenBank/DDBJ whole genome shotgun (WGS) entry which is preliminary data.</text>
</comment>
<dbReference type="CDD" id="cd04859">
    <property type="entry name" value="Prim_Pol"/>
    <property type="match status" value="1"/>
</dbReference>
<feature type="domain" description="DNA primase/polymerase bifunctional N-terminal" evidence="2">
    <location>
        <begin position="27"/>
        <end position="186"/>
    </location>
</feature>